<dbReference type="InterPro" id="IPR015947">
    <property type="entry name" value="PUA-like_sf"/>
</dbReference>
<dbReference type="InterPro" id="IPR059117">
    <property type="entry name" value="APS_kinase_dom"/>
</dbReference>
<dbReference type="NCBIfam" id="NF003013">
    <property type="entry name" value="PRK03846.1"/>
    <property type="match status" value="1"/>
</dbReference>
<dbReference type="SUPFAM" id="SSF52540">
    <property type="entry name" value="P-loop containing nucleoside triphosphate hydrolases"/>
    <property type="match status" value="1"/>
</dbReference>
<dbReference type="CDD" id="cd00517">
    <property type="entry name" value="ATPS"/>
    <property type="match status" value="1"/>
</dbReference>
<dbReference type="GO" id="GO:0019379">
    <property type="term" value="P:sulfate assimilation, phosphoadenylyl sulfate reduction by phosphoadenylyl-sulfate reductase (thioredoxin)"/>
    <property type="evidence" value="ECO:0007669"/>
    <property type="project" value="TreeGrafter"/>
</dbReference>
<evidence type="ECO:0000256" key="11">
    <source>
        <dbReference type="ARBA" id="ARBA00022842"/>
    </source>
</evidence>
<dbReference type="Gene3D" id="3.20.20.60">
    <property type="entry name" value="Phosphoenolpyruvate-binding domains"/>
    <property type="match status" value="1"/>
</dbReference>
<dbReference type="Pfam" id="PF00224">
    <property type="entry name" value="PK"/>
    <property type="match status" value="1"/>
</dbReference>
<dbReference type="InterPro" id="IPR014729">
    <property type="entry name" value="Rossmann-like_a/b/a_fold"/>
</dbReference>
<keyword evidence="8" id="KW-0547">Nucleotide-binding</keyword>
<dbReference type="InterPro" id="IPR001697">
    <property type="entry name" value="Pyr_Knase"/>
</dbReference>
<dbReference type="UniPathway" id="UPA00109">
    <property type="reaction ID" value="UER00188"/>
</dbReference>
<evidence type="ECO:0000256" key="3">
    <source>
        <dbReference type="ARBA" id="ARBA00004997"/>
    </source>
</evidence>
<keyword evidence="6" id="KW-0548">Nucleotidyltransferase</keyword>
<evidence type="ECO:0000256" key="12">
    <source>
        <dbReference type="ARBA" id="ARBA00023152"/>
    </source>
</evidence>
<dbReference type="InterPro" id="IPR040442">
    <property type="entry name" value="Pyrv_kinase-like_dom_sf"/>
</dbReference>
<dbReference type="InterPro" id="IPR025980">
    <property type="entry name" value="ATP-Sase_PUA-like_dom"/>
</dbReference>
<dbReference type="EC" id="2.7.1.40" evidence="15"/>
<comment type="catalytic activity">
    <reaction evidence="15">
        <text>pyruvate + ATP = phosphoenolpyruvate + ADP + H(+)</text>
        <dbReference type="Rhea" id="RHEA:18157"/>
        <dbReference type="ChEBI" id="CHEBI:15361"/>
        <dbReference type="ChEBI" id="CHEBI:15378"/>
        <dbReference type="ChEBI" id="CHEBI:30616"/>
        <dbReference type="ChEBI" id="CHEBI:58702"/>
        <dbReference type="ChEBI" id="CHEBI:456216"/>
        <dbReference type="EC" id="2.7.1.40"/>
    </reaction>
</comment>
<evidence type="ECO:0000313" key="21">
    <source>
        <dbReference type="Proteomes" id="UP000228626"/>
    </source>
</evidence>
<dbReference type="InterPro" id="IPR002891">
    <property type="entry name" value="APS"/>
</dbReference>
<feature type="non-terminal residue" evidence="20">
    <location>
        <position position="1"/>
    </location>
</feature>
<dbReference type="Gene3D" id="3.10.400.10">
    <property type="entry name" value="Sulfate adenylyltransferase"/>
    <property type="match status" value="1"/>
</dbReference>
<evidence type="ECO:0000256" key="7">
    <source>
        <dbReference type="ARBA" id="ARBA00022723"/>
    </source>
</evidence>
<reference evidence="21" key="1">
    <citation type="submission" date="2017-09" db="EMBL/GenBank/DDBJ databases">
        <title>Depth-based differentiation of microbial function through sediment-hosted aquifers and enrichment of novel symbionts in the deep terrestrial subsurface.</title>
        <authorList>
            <person name="Probst A.J."/>
            <person name="Ladd B."/>
            <person name="Jarett J.K."/>
            <person name="Geller-Mcgrath D.E."/>
            <person name="Sieber C.M.K."/>
            <person name="Emerson J.B."/>
            <person name="Anantharaman K."/>
            <person name="Thomas B.C."/>
            <person name="Malmstrom R."/>
            <person name="Stieglmeier M."/>
            <person name="Klingl A."/>
            <person name="Woyke T."/>
            <person name="Ryan C.M."/>
            <person name="Banfield J.F."/>
        </authorList>
    </citation>
    <scope>NUCLEOTIDE SEQUENCE [LARGE SCALE GENOMIC DNA]</scope>
</reference>
<dbReference type="GO" id="GO:0010134">
    <property type="term" value="P:sulfate assimilation via adenylyl sulfate reduction"/>
    <property type="evidence" value="ECO:0007669"/>
    <property type="project" value="TreeGrafter"/>
</dbReference>
<dbReference type="EMBL" id="PFAR01000027">
    <property type="protein sequence ID" value="PIR93162.1"/>
    <property type="molecule type" value="Genomic_DNA"/>
</dbReference>
<evidence type="ECO:0000256" key="14">
    <source>
        <dbReference type="ARBA" id="ARBA00049370"/>
    </source>
</evidence>
<evidence type="ECO:0000256" key="10">
    <source>
        <dbReference type="ARBA" id="ARBA00022840"/>
    </source>
</evidence>
<gene>
    <name evidence="20" type="ORF">COT99_02380</name>
</gene>
<dbReference type="GO" id="GO:0000287">
    <property type="term" value="F:magnesium ion binding"/>
    <property type="evidence" value="ECO:0007669"/>
    <property type="project" value="InterPro"/>
</dbReference>
<evidence type="ECO:0000259" key="16">
    <source>
        <dbReference type="Pfam" id="PF00224"/>
    </source>
</evidence>
<dbReference type="InterPro" id="IPR024951">
    <property type="entry name" value="Sulfurylase_cat_dom"/>
</dbReference>
<evidence type="ECO:0000256" key="9">
    <source>
        <dbReference type="ARBA" id="ARBA00022777"/>
    </source>
</evidence>
<dbReference type="PRINTS" id="PR01050">
    <property type="entry name" value="PYRUVTKNASE"/>
</dbReference>
<evidence type="ECO:0000259" key="19">
    <source>
        <dbReference type="Pfam" id="PF14306"/>
    </source>
</evidence>
<dbReference type="Proteomes" id="UP000228626">
    <property type="component" value="Unassembled WGS sequence"/>
</dbReference>
<dbReference type="GO" id="GO:0030955">
    <property type="term" value="F:potassium ion binding"/>
    <property type="evidence" value="ECO:0007669"/>
    <property type="project" value="InterPro"/>
</dbReference>
<accession>A0A2H0V271</accession>
<dbReference type="NCBIfam" id="NF003166">
    <property type="entry name" value="PRK04149.1"/>
    <property type="match status" value="1"/>
</dbReference>
<dbReference type="Gene3D" id="3.40.50.620">
    <property type="entry name" value="HUPs"/>
    <property type="match status" value="1"/>
</dbReference>
<keyword evidence="9 15" id="KW-0418">Kinase</keyword>
<feature type="domain" description="Sulphate adenylyltransferase catalytic" evidence="18">
    <location>
        <begin position="357"/>
        <end position="568"/>
    </location>
</feature>
<dbReference type="NCBIfam" id="TIGR00455">
    <property type="entry name" value="apsK"/>
    <property type="match status" value="1"/>
</dbReference>
<dbReference type="InterPro" id="IPR050512">
    <property type="entry name" value="Sulf_AdTrans/APS_kinase"/>
</dbReference>
<dbReference type="GO" id="GO:0005737">
    <property type="term" value="C:cytoplasm"/>
    <property type="evidence" value="ECO:0007669"/>
    <property type="project" value="TreeGrafter"/>
</dbReference>
<dbReference type="Pfam" id="PF01583">
    <property type="entry name" value="APS_kinase"/>
    <property type="match status" value="1"/>
</dbReference>
<dbReference type="PANTHER" id="PTHR42700:SF1">
    <property type="entry name" value="SULFATE ADENYLYLTRANSFERASE"/>
    <property type="match status" value="1"/>
</dbReference>
<dbReference type="InterPro" id="IPR036918">
    <property type="entry name" value="Pyrv_Knase_C_sf"/>
</dbReference>
<evidence type="ECO:0000313" key="20">
    <source>
        <dbReference type="EMBL" id="PIR93162.1"/>
    </source>
</evidence>
<dbReference type="GO" id="GO:0004743">
    <property type="term" value="F:pyruvate kinase activity"/>
    <property type="evidence" value="ECO:0007669"/>
    <property type="project" value="UniProtKB-EC"/>
</dbReference>
<keyword evidence="12 15" id="KW-0324">Glycolysis</keyword>
<dbReference type="CDD" id="cd02027">
    <property type="entry name" value="APSK"/>
    <property type="match status" value="1"/>
</dbReference>
<comment type="catalytic activity">
    <reaction evidence="1">
        <text>adenosine 5'-phosphosulfate + ATP = 3'-phosphoadenylyl sulfate + ADP + H(+)</text>
        <dbReference type="Rhea" id="RHEA:24152"/>
        <dbReference type="ChEBI" id="CHEBI:15378"/>
        <dbReference type="ChEBI" id="CHEBI:30616"/>
        <dbReference type="ChEBI" id="CHEBI:58243"/>
        <dbReference type="ChEBI" id="CHEBI:58339"/>
        <dbReference type="ChEBI" id="CHEBI:456216"/>
        <dbReference type="EC" id="2.7.1.25"/>
    </reaction>
</comment>
<dbReference type="NCBIfam" id="TIGR00339">
    <property type="entry name" value="sopT"/>
    <property type="match status" value="1"/>
</dbReference>
<dbReference type="AlphaFoldDB" id="A0A2H0V271"/>
<keyword evidence="10" id="KW-0067">ATP-binding</keyword>
<sequence>KDLQSINLGIKEGIEYIAASFMRSAEYVNKVRQATEGKMKIISKIECIDALDNLDEIIEASDFLLLDRGDLSKEIPIEKIPLTQKIVLARARRAGKGVFVATNLLETMVEHKKPTRAEVNDVISTIIDGAYGLTLSAETAIGKYPIECINMMNRLIKQAELARESGDFNKKEDQVVKKLEDINYLLNINLSSDLIEPHGGKLVNRILSGEPDRVYLSSLPKITLNENLQMDVEQIAIGTFSPIEGFMNQDDFAGVLNNMRLASGEVWTIPIILDMSEEQAEGIAVGNDVALTDQSGEPVAILHVEDKYYFDKNDTCLKLYGTADVAHPGVRWIYGLQSVLLGGKISLIKRRTTEYKEYELTPRQVRKLFVERGWSKITGFHTRNVIHRSHEFIQLETMRRYHCDGLFIHPVIGKKKLGDFQAKFIIKGYEKMMKDFYPPDRVVLAAFSTFSRYAGPREAVFTALCRKNFGCSHFIVGRDHTGVGDFYHPKASHEIFDQLPDLGIRPVKFDKVFFSQKQNRHIHESESPEVPEEDKLHISGTQAREILEKGEYPPEWFMRPEIAKIIIDAVNNNEEVFVKGETKNKGKIIWFTGLSGSGKTTIALGLKKKLEFLNKSVKIIDGDDVRSDQHKHLGFSREDVKENNRLVAELAKEEAEKFDFVLVPIISPYQDDRKMVREINGENFIELFIDAPLEVCVKRDVKGLYKKALAGEIDDFIGLSETSPYEVPQNPDIRLKTNELSIADGVDAIVNYLKITNTL</sequence>
<dbReference type="GO" id="GO:0005524">
    <property type="term" value="F:ATP binding"/>
    <property type="evidence" value="ECO:0007669"/>
    <property type="project" value="UniProtKB-KW"/>
</dbReference>
<keyword evidence="5 15" id="KW-0808">Transferase</keyword>
<feature type="domain" description="Pyruvate kinase barrel" evidence="16">
    <location>
        <begin position="1"/>
        <end position="149"/>
    </location>
</feature>
<evidence type="ECO:0000256" key="15">
    <source>
        <dbReference type="RuleBase" id="RU000504"/>
    </source>
</evidence>
<proteinExistence type="inferred from homology"/>
<comment type="caution">
    <text evidence="20">The sequence shown here is derived from an EMBL/GenBank/DDBJ whole genome shotgun (WGS) entry which is preliminary data.</text>
</comment>
<dbReference type="Pfam" id="PF14306">
    <property type="entry name" value="PUA_2"/>
    <property type="match status" value="1"/>
</dbReference>
<dbReference type="Pfam" id="PF01747">
    <property type="entry name" value="ATP-sulfurylase"/>
    <property type="match status" value="1"/>
</dbReference>
<dbReference type="InterPro" id="IPR027417">
    <property type="entry name" value="P-loop_NTPase"/>
</dbReference>
<evidence type="ECO:0000256" key="6">
    <source>
        <dbReference type="ARBA" id="ARBA00022695"/>
    </source>
</evidence>
<evidence type="ECO:0000259" key="17">
    <source>
        <dbReference type="Pfam" id="PF01583"/>
    </source>
</evidence>
<keyword evidence="11 15" id="KW-0460">Magnesium</keyword>
<dbReference type="Gene3D" id="3.40.50.300">
    <property type="entry name" value="P-loop containing nucleotide triphosphate hydrolases"/>
    <property type="match status" value="1"/>
</dbReference>
<keyword evidence="13" id="KW-0670">Pyruvate</keyword>
<dbReference type="InterPro" id="IPR015793">
    <property type="entry name" value="Pyrv_Knase_brl"/>
</dbReference>
<dbReference type="SUPFAM" id="SSF51621">
    <property type="entry name" value="Phosphoenolpyruvate/pyruvate domain"/>
    <property type="match status" value="1"/>
</dbReference>
<evidence type="ECO:0000256" key="2">
    <source>
        <dbReference type="ARBA" id="ARBA00004678"/>
    </source>
</evidence>
<dbReference type="InterPro" id="IPR002650">
    <property type="entry name" value="Sulphate_adenylyltransferase"/>
</dbReference>
<keyword evidence="7" id="KW-0479">Metal-binding</keyword>
<comment type="pathway">
    <text evidence="2">Sulfur metabolism.</text>
</comment>
<feature type="domain" description="APS kinase" evidence="17">
    <location>
        <begin position="585"/>
        <end position="735"/>
    </location>
</feature>
<dbReference type="GO" id="GO:0004020">
    <property type="term" value="F:adenylylsulfate kinase activity"/>
    <property type="evidence" value="ECO:0007669"/>
    <property type="project" value="InterPro"/>
</dbReference>
<dbReference type="Gene3D" id="3.40.1380.20">
    <property type="entry name" value="Pyruvate kinase, C-terminal domain"/>
    <property type="match status" value="1"/>
</dbReference>
<evidence type="ECO:0000256" key="8">
    <source>
        <dbReference type="ARBA" id="ARBA00022741"/>
    </source>
</evidence>
<dbReference type="SUPFAM" id="SSF52374">
    <property type="entry name" value="Nucleotidylyl transferase"/>
    <property type="match status" value="1"/>
</dbReference>
<evidence type="ECO:0000256" key="13">
    <source>
        <dbReference type="ARBA" id="ARBA00023317"/>
    </source>
</evidence>
<protein>
    <recommendedName>
        <fullName evidence="15">Pyruvate kinase</fullName>
        <ecNumber evidence="15">2.7.1.40</ecNumber>
    </recommendedName>
</protein>
<comment type="catalytic activity">
    <reaction evidence="14">
        <text>sulfate + ATP + H(+) = adenosine 5'-phosphosulfate + diphosphate</text>
        <dbReference type="Rhea" id="RHEA:18133"/>
        <dbReference type="ChEBI" id="CHEBI:15378"/>
        <dbReference type="ChEBI" id="CHEBI:16189"/>
        <dbReference type="ChEBI" id="CHEBI:30616"/>
        <dbReference type="ChEBI" id="CHEBI:33019"/>
        <dbReference type="ChEBI" id="CHEBI:58243"/>
        <dbReference type="EC" id="2.7.7.4"/>
    </reaction>
</comment>
<comment type="similarity">
    <text evidence="4 15">Belongs to the pyruvate kinase family.</text>
</comment>
<dbReference type="InterPro" id="IPR015813">
    <property type="entry name" value="Pyrv/PenolPyrv_kinase-like_dom"/>
</dbReference>
<dbReference type="PANTHER" id="PTHR42700">
    <property type="entry name" value="SULFATE ADENYLYLTRANSFERASE"/>
    <property type="match status" value="1"/>
</dbReference>
<comment type="pathway">
    <text evidence="3 15">Carbohydrate degradation; glycolysis; pyruvate from D-glyceraldehyde 3-phosphate: step 5/5.</text>
</comment>
<evidence type="ECO:0000259" key="18">
    <source>
        <dbReference type="Pfam" id="PF01747"/>
    </source>
</evidence>
<name>A0A2H0V271_9BACT</name>
<evidence type="ECO:0000256" key="1">
    <source>
        <dbReference type="ARBA" id="ARBA00001823"/>
    </source>
</evidence>
<dbReference type="SUPFAM" id="SSF88697">
    <property type="entry name" value="PUA domain-like"/>
    <property type="match status" value="1"/>
</dbReference>
<evidence type="ECO:0000256" key="5">
    <source>
        <dbReference type="ARBA" id="ARBA00022679"/>
    </source>
</evidence>
<organism evidence="20 21">
    <name type="scientific">Candidatus Falkowbacteria bacterium CG10_big_fil_rev_8_21_14_0_10_43_10</name>
    <dbReference type="NCBI Taxonomy" id="1974567"/>
    <lineage>
        <taxon>Bacteria</taxon>
        <taxon>Candidatus Falkowiibacteriota</taxon>
    </lineage>
</organism>
<evidence type="ECO:0000256" key="4">
    <source>
        <dbReference type="ARBA" id="ARBA00008663"/>
    </source>
</evidence>
<dbReference type="GO" id="GO:0004781">
    <property type="term" value="F:sulfate adenylyltransferase (ATP) activity"/>
    <property type="evidence" value="ECO:0007669"/>
    <property type="project" value="UniProtKB-EC"/>
</dbReference>
<feature type="domain" description="ATP-sulfurylase PUA-like" evidence="19">
    <location>
        <begin position="195"/>
        <end position="350"/>
    </location>
</feature>